<dbReference type="InterPro" id="IPR038573">
    <property type="entry name" value="BrnT_sf"/>
</dbReference>
<dbReference type="Gene3D" id="3.10.450.530">
    <property type="entry name" value="Ribonuclease toxin, BrnT, of type II toxin-antitoxin system"/>
    <property type="match status" value="1"/>
</dbReference>
<gene>
    <name evidence="1" type="ORF">DXX99_01790</name>
</gene>
<keyword evidence="2" id="KW-1185">Reference proteome</keyword>
<reference evidence="1 2" key="1">
    <citation type="submission" date="2018-08" db="EMBL/GenBank/DDBJ databases">
        <title>Form III RuBisCO-mediated autotrophy in Thermodesulfobium bacteria.</title>
        <authorList>
            <person name="Toshchakov S.V."/>
            <person name="Kublanov I.V."/>
            <person name="Frolov E."/>
            <person name="Bonch-Osmolovskaya E.A."/>
            <person name="Tourova T.P."/>
            <person name="Chernych N.A."/>
            <person name="Lebedinsky A.V."/>
        </authorList>
    </citation>
    <scope>NUCLEOTIDE SEQUENCE [LARGE SCALE GENOMIC DNA]</scope>
    <source>
        <strain evidence="1 2">SR</strain>
    </source>
</reference>
<name>A0A3D8P8P4_9THEO</name>
<dbReference type="OrthoDB" id="1808578at2"/>
<dbReference type="RefSeq" id="WP_115791793.1">
    <property type="nucleotide sequence ID" value="NZ_QSLN01000001.1"/>
</dbReference>
<evidence type="ECO:0000313" key="2">
    <source>
        <dbReference type="Proteomes" id="UP000256329"/>
    </source>
</evidence>
<dbReference type="Proteomes" id="UP000256329">
    <property type="component" value="Unassembled WGS sequence"/>
</dbReference>
<dbReference type="AlphaFoldDB" id="A0A3D8P8P4"/>
<comment type="caution">
    <text evidence="1">The sequence shown here is derived from an EMBL/GenBank/DDBJ whole genome shotgun (WGS) entry which is preliminary data.</text>
</comment>
<evidence type="ECO:0000313" key="1">
    <source>
        <dbReference type="EMBL" id="RDV84799.1"/>
    </source>
</evidence>
<dbReference type="EMBL" id="QSLN01000001">
    <property type="protein sequence ID" value="RDV84799.1"/>
    <property type="molecule type" value="Genomic_DNA"/>
</dbReference>
<accession>A0A3D8P8P4</accession>
<proteinExistence type="predicted"/>
<sequence length="95" mass="11153">MRITRFEWDFRNTGHIEKKHGVRPEEVESVLRSSPLLRRTKKGRMIALGRTNTGRYLFVVFMVKPGGVARVITARDMTAAEKRYYRREKRGGGEW</sequence>
<protein>
    <submittedName>
        <fullName evidence="1">BrnT family toxin</fullName>
    </submittedName>
</protein>
<organism evidence="1 2">
    <name type="scientific">Ammonifex thiophilus</name>
    <dbReference type="NCBI Taxonomy" id="444093"/>
    <lineage>
        <taxon>Bacteria</taxon>
        <taxon>Bacillati</taxon>
        <taxon>Bacillota</taxon>
        <taxon>Clostridia</taxon>
        <taxon>Thermoanaerobacterales</taxon>
        <taxon>Thermoanaerobacteraceae</taxon>
        <taxon>Ammonifex</taxon>
    </lineage>
</organism>
<dbReference type="InterPro" id="IPR007460">
    <property type="entry name" value="BrnT_toxin"/>
</dbReference>
<dbReference type="Pfam" id="PF04365">
    <property type="entry name" value="BrnT_toxin"/>
    <property type="match status" value="1"/>
</dbReference>